<feature type="transmembrane region" description="Helical" evidence="8">
    <location>
        <begin position="167"/>
        <end position="184"/>
    </location>
</feature>
<dbReference type="EMBL" id="CP012333">
    <property type="protein sequence ID" value="AKV01718.1"/>
    <property type="molecule type" value="Genomic_DNA"/>
</dbReference>
<evidence type="ECO:0000256" key="4">
    <source>
        <dbReference type="ARBA" id="ARBA00022679"/>
    </source>
</evidence>
<evidence type="ECO:0000256" key="8">
    <source>
        <dbReference type="SAM" id="Phobius"/>
    </source>
</evidence>
<feature type="transmembrane region" description="Helical" evidence="8">
    <location>
        <begin position="216"/>
        <end position="237"/>
    </location>
</feature>
<dbReference type="InterPro" id="IPR038731">
    <property type="entry name" value="RgtA/B/C-like"/>
</dbReference>
<feature type="transmembrane region" description="Helical" evidence="8">
    <location>
        <begin position="83"/>
        <end position="104"/>
    </location>
</feature>
<dbReference type="GO" id="GO:0009103">
    <property type="term" value="P:lipopolysaccharide biosynthetic process"/>
    <property type="evidence" value="ECO:0007669"/>
    <property type="project" value="UniProtKB-ARBA"/>
</dbReference>
<keyword evidence="7 8" id="KW-0472">Membrane</keyword>
<keyword evidence="4" id="KW-0808">Transferase</keyword>
<feature type="domain" description="Glycosyltransferase RgtA/B/C/D-like" evidence="9">
    <location>
        <begin position="68"/>
        <end position="216"/>
    </location>
</feature>
<dbReference type="Proteomes" id="UP000064967">
    <property type="component" value="Chromosome"/>
</dbReference>
<keyword evidence="2" id="KW-1003">Cell membrane</keyword>
<feature type="transmembrane region" description="Helical" evidence="8">
    <location>
        <begin position="307"/>
        <end position="325"/>
    </location>
</feature>
<evidence type="ECO:0000313" key="10">
    <source>
        <dbReference type="EMBL" id="AKV01718.1"/>
    </source>
</evidence>
<keyword evidence="5 8" id="KW-0812">Transmembrane</keyword>
<dbReference type="AlphaFoldDB" id="A0A0K1Q7K7"/>
<feature type="transmembrane region" description="Helical" evidence="8">
    <location>
        <begin position="595"/>
        <end position="616"/>
    </location>
</feature>
<feature type="transmembrane region" description="Helical" evidence="8">
    <location>
        <begin position="268"/>
        <end position="286"/>
    </location>
</feature>
<keyword evidence="11" id="KW-1185">Reference proteome</keyword>
<evidence type="ECO:0000256" key="3">
    <source>
        <dbReference type="ARBA" id="ARBA00022676"/>
    </source>
</evidence>
<dbReference type="InterPro" id="IPR050297">
    <property type="entry name" value="LipidA_mod_glycosyltrf_83"/>
</dbReference>
<dbReference type="Pfam" id="PF13231">
    <property type="entry name" value="PMT_2"/>
    <property type="match status" value="1"/>
</dbReference>
<keyword evidence="6 8" id="KW-1133">Transmembrane helix</keyword>
<dbReference type="PANTHER" id="PTHR33908">
    <property type="entry name" value="MANNOSYLTRANSFERASE YKCB-RELATED"/>
    <property type="match status" value="1"/>
</dbReference>
<dbReference type="GO" id="GO:0016763">
    <property type="term" value="F:pentosyltransferase activity"/>
    <property type="evidence" value="ECO:0007669"/>
    <property type="project" value="TreeGrafter"/>
</dbReference>
<evidence type="ECO:0000256" key="7">
    <source>
        <dbReference type="ARBA" id="ARBA00023136"/>
    </source>
</evidence>
<dbReference type="STRING" id="1391654.AKJ09_08381"/>
<dbReference type="GO" id="GO:0005886">
    <property type="term" value="C:plasma membrane"/>
    <property type="evidence" value="ECO:0007669"/>
    <property type="project" value="UniProtKB-SubCell"/>
</dbReference>
<feature type="transmembrane region" description="Helical" evidence="8">
    <location>
        <begin position="469"/>
        <end position="490"/>
    </location>
</feature>
<feature type="transmembrane region" description="Helical" evidence="8">
    <location>
        <begin position="111"/>
        <end position="128"/>
    </location>
</feature>
<feature type="transmembrane region" description="Helical" evidence="8">
    <location>
        <begin position="134"/>
        <end position="155"/>
    </location>
</feature>
<evidence type="ECO:0000256" key="6">
    <source>
        <dbReference type="ARBA" id="ARBA00022989"/>
    </source>
</evidence>
<sequence length="938" mass="102069">MAVLLPVVFFFLLPPLTRAGLWDPHELNVADLARRIALNLHGATSLALEGADNSLPHLNDLGRPQLPFTSIALGFKFFGLHEWAGRAPLAVWGVLGVLATYGFVARLVDRRAGIFSAVALTTMPLYFVEARTMLGDIVTMSAFAMAFGGLLVTVFDRNDDGEPDTKVRLGWLAVAAIGLISGFYTRGGFLGVAVPTLAVGAAFAIARANGQRRFDVLGTAVGAASLLAGVVFGYLGIDAMAGPPGDLSPWVGAMIHAPTKYPTFDFEIGHIAAALAPWSAFVPFAFGRLFIAPQGKDGVAFVRESEARTALLVAAGVAFFAHGWLAARTDLIGFAAPAVLAAACGVALRDYERGAHPSLAVGVGTAVLLGLFHHEFHKLPEKAFHAFAVSSSTFPESFKPHALTVWWIALGGFAAVALLTFIERYRPWFVSVPARVKAQFDEPSRKPFDPKVYLRFLLALRDAWDGMLALAYFAMVAGASLAGLAVWIGTRMHARWLPQLSSQMRDLVLNAWWLTAFAPLFVIFGAFFWCDVWLWTFEGARPFGRTSFARGFEPFEQLAERIKGGRLGKTIPDLITGKLVVTPDQLDDGVGPTALLLLGPLMYLQVPVLAFAGLYLGGMRPVVALAFAIPSGVALFLVLGAVGDLLRGSRAAFMIAWAALVGAILCASYYPALANQLSPKEVFESYQRLHKGSEQLALFGVGGRTAAYYAGGQPNILRDTNSAYDWMMGNEPSSRRFVAVRSEELARLNRAYREKSTTGQNLPVVDARSSQIMLVASSLRDGEKNENPLEKIILTKPATPQHKLDVNLEDKLEVLGYDIADANGKLVEHVAPGRKYHMRTYFKVLAPITTEWEMFIHIDGFKRRHNGDHKLAEGKYPMSLWLKDDVVLDDHEFTLEPNFTPGNYTLYFGLFVGESRLKVKSGPADSENRVNGGALRVQ</sequence>
<proteinExistence type="predicted"/>
<feature type="transmembrane region" description="Helical" evidence="8">
    <location>
        <begin position="404"/>
        <end position="422"/>
    </location>
</feature>
<reference evidence="10 11" key="1">
    <citation type="submission" date="2015-08" db="EMBL/GenBank/DDBJ databases">
        <authorList>
            <person name="Babu N.S."/>
            <person name="Beckwith C.J."/>
            <person name="Beseler K.G."/>
            <person name="Brison A."/>
            <person name="Carone J.V."/>
            <person name="Caskin T.P."/>
            <person name="Diamond M."/>
            <person name="Durham M.E."/>
            <person name="Foxe J.M."/>
            <person name="Go M."/>
            <person name="Henderson B.A."/>
            <person name="Jones I.B."/>
            <person name="McGettigan J.A."/>
            <person name="Micheletti S.J."/>
            <person name="Nasrallah M.E."/>
            <person name="Ortiz D."/>
            <person name="Piller C.R."/>
            <person name="Privatt S.R."/>
            <person name="Schneider S.L."/>
            <person name="Sharp S."/>
            <person name="Smith T.C."/>
            <person name="Stanton J.D."/>
            <person name="Ullery H.E."/>
            <person name="Wilson R.J."/>
            <person name="Serrano M.G."/>
            <person name="Buck G."/>
            <person name="Lee V."/>
            <person name="Wang Y."/>
            <person name="Carvalho R."/>
            <person name="Voegtly L."/>
            <person name="Shi R."/>
            <person name="Duckworth R."/>
            <person name="Johnson A."/>
            <person name="Loviza R."/>
            <person name="Walstead R."/>
            <person name="Shah Z."/>
            <person name="Kiflezghi M."/>
            <person name="Wade K."/>
            <person name="Ball S.L."/>
            <person name="Bradley K.W."/>
            <person name="Asai D.J."/>
            <person name="Bowman C.A."/>
            <person name="Russell D.A."/>
            <person name="Pope W.H."/>
            <person name="Jacobs-Sera D."/>
            <person name="Hendrix R.W."/>
            <person name="Hatfull G.F."/>
        </authorList>
    </citation>
    <scope>NUCLEOTIDE SEQUENCE [LARGE SCALE GENOMIC DNA]</scope>
    <source>
        <strain evidence="10 11">DSM 27648</strain>
    </source>
</reference>
<gene>
    <name evidence="10" type="ORF">AKJ09_08381</name>
</gene>
<feature type="transmembrane region" description="Helical" evidence="8">
    <location>
        <begin position="651"/>
        <end position="670"/>
    </location>
</feature>
<dbReference type="KEGG" id="llu:AKJ09_08381"/>
<evidence type="ECO:0000256" key="5">
    <source>
        <dbReference type="ARBA" id="ARBA00022692"/>
    </source>
</evidence>
<organism evidence="10 11">
    <name type="scientific">Labilithrix luteola</name>
    <dbReference type="NCBI Taxonomy" id="1391654"/>
    <lineage>
        <taxon>Bacteria</taxon>
        <taxon>Pseudomonadati</taxon>
        <taxon>Myxococcota</taxon>
        <taxon>Polyangia</taxon>
        <taxon>Polyangiales</taxon>
        <taxon>Labilitrichaceae</taxon>
        <taxon>Labilithrix</taxon>
    </lineage>
</organism>
<protein>
    <recommendedName>
        <fullName evidence="9">Glycosyltransferase RgtA/B/C/D-like domain-containing protein</fullName>
    </recommendedName>
</protein>
<feature type="transmembrane region" description="Helical" evidence="8">
    <location>
        <begin position="510"/>
        <end position="535"/>
    </location>
</feature>
<keyword evidence="3" id="KW-0328">Glycosyltransferase</keyword>
<evidence type="ECO:0000256" key="1">
    <source>
        <dbReference type="ARBA" id="ARBA00004651"/>
    </source>
</evidence>
<evidence type="ECO:0000313" key="11">
    <source>
        <dbReference type="Proteomes" id="UP000064967"/>
    </source>
</evidence>
<feature type="transmembrane region" description="Helical" evidence="8">
    <location>
        <begin position="190"/>
        <end position="209"/>
    </location>
</feature>
<accession>A0A0K1Q7K7</accession>
<evidence type="ECO:0000256" key="2">
    <source>
        <dbReference type="ARBA" id="ARBA00022475"/>
    </source>
</evidence>
<feature type="transmembrane region" description="Helical" evidence="8">
    <location>
        <begin position="622"/>
        <end position="642"/>
    </location>
</feature>
<feature type="transmembrane region" description="Helical" evidence="8">
    <location>
        <begin position="331"/>
        <end position="348"/>
    </location>
</feature>
<comment type="subcellular location">
    <subcellularLocation>
        <location evidence="1">Cell membrane</location>
        <topology evidence="1">Multi-pass membrane protein</topology>
    </subcellularLocation>
</comment>
<dbReference type="PANTHER" id="PTHR33908:SF11">
    <property type="entry name" value="MEMBRANE PROTEIN"/>
    <property type="match status" value="1"/>
</dbReference>
<evidence type="ECO:0000259" key="9">
    <source>
        <dbReference type="Pfam" id="PF13231"/>
    </source>
</evidence>
<name>A0A0K1Q7K7_9BACT</name>